<proteinExistence type="predicted"/>
<protein>
    <submittedName>
        <fullName evidence="1">Uncharacterized protein</fullName>
    </submittedName>
</protein>
<reference evidence="1" key="1">
    <citation type="submission" date="2014-09" db="EMBL/GenBank/DDBJ databases">
        <authorList>
            <person name="Magalhaes I.L.F."/>
            <person name="Oliveira U."/>
            <person name="Santos F.R."/>
            <person name="Vidigal T.H.D.A."/>
            <person name="Brescovit A.D."/>
            <person name="Santos A.J."/>
        </authorList>
    </citation>
    <scope>NUCLEOTIDE SEQUENCE</scope>
    <source>
        <tissue evidence="1">Shoot tissue taken approximately 20 cm above the soil surface</tissue>
    </source>
</reference>
<organism evidence="1">
    <name type="scientific">Arundo donax</name>
    <name type="common">Giant reed</name>
    <name type="synonym">Donax arundinaceus</name>
    <dbReference type="NCBI Taxonomy" id="35708"/>
    <lineage>
        <taxon>Eukaryota</taxon>
        <taxon>Viridiplantae</taxon>
        <taxon>Streptophyta</taxon>
        <taxon>Embryophyta</taxon>
        <taxon>Tracheophyta</taxon>
        <taxon>Spermatophyta</taxon>
        <taxon>Magnoliopsida</taxon>
        <taxon>Liliopsida</taxon>
        <taxon>Poales</taxon>
        <taxon>Poaceae</taxon>
        <taxon>PACMAD clade</taxon>
        <taxon>Arundinoideae</taxon>
        <taxon>Arundineae</taxon>
        <taxon>Arundo</taxon>
    </lineage>
</organism>
<name>A0A0A9UIV2_ARUDO</name>
<accession>A0A0A9UIV2</accession>
<dbReference type="AlphaFoldDB" id="A0A0A9UIV2"/>
<evidence type="ECO:0000313" key="1">
    <source>
        <dbReference type="EMBL" id="JAD88706.1"/>
    </source>
</evidence>
<dbReference type="EMBL" id="GBRH01209189">
    <property type="protein sequence ID" value="JAD88706.1"/>
    <property type="molecule type" value="Transcribed_RNA"/>
</dbReference>
<reference evidence="1" key="2">
    <citation type="journal article" date="2015" name="Data Brief">
        <title>Shoot transcriptome of the giant reed, Arundo donax.</title>
        <authorList>
            <person name="Barrero R.A."/>
            <person name="Guerrero F.D."/>
            <person name="Moolhuijzen P."/>
            <person name="Goolsby J.A."/>
            <person name="Tidwell J."/>
            <person name="Bellgard S.E."/>
            <person name="Bellgard M.I."/>
        </authorList>
    </citation>
    <scope>NUCLEOTIDE SEQUENCE</scope>
    <source>
        <tissue evidence="1">Shoot tissue taken approximately 20 cm above the soil surface</tissue>
    </source>
</reference>
<sequence length="67" mass="7804">MRPKIPWKKRTKKRYYGKGGAYFTGVVPFIRIYGPQRVNNQQKLKCSKMNINAQQSIHDAESYTGIL</sequence>